<proteinExistence type="predicted"/>
<evidence type="ECO:0000313" key="3">
    <source>
        <dbReference type="Proteomes" id="UP000251314"/>
    </source>
</evidence>
<keyword evidence="3" id="KW-1185">Reference proteome</keyword>
<evidence type="ECO:0000313" key="2">
    <source>
        <dbReference type="EMBL" id="RAW40738.1"/>
    </source>
</evidence>
<name>A0A329SXW1_9STRA</name>
<reference evidence="1" key="2">
    <citation type="submission" date="2018-10" db="EMBL/GenBank/DDBJ databases">
        <title>Effector identification in a new, highly contiguous assembly of the strawberry crown rot pathogen Phytophthora cactorum.</title>
        <authorList>
            <person name="Armitage A.D."/>
            <person name="Nellist C.F."/>
            <person name="Bates H."/>
            <person name="Vickerstaff R.J."/>
            <person name="Harrison R.J."/>
        </authorList>
    </citation>
    <scope>NUCLEOTIDE SEQUENCE</scope>
    <source>
        <strain evidence="1">4040</strain>
    </source>
</reference>
<comment type="caution">
    <text evidence="2">The sequence shown here is derived from an EMBL/GenBank/DDBJ whole genome shotgun (WGS) entry which is preliminary data.</text>
</comment>
<dbReference type="Proteomes" id="UP000736787">
    <property type="component" value="Unassembled WGS sequence"/>
</dbReference>
<dbReference type="Proteomes" id="UP000251314">
    <property type="component" value="Unassembled WGS sequence"/>
</dbReference>
<protein>
    <submittedName>
        <fullName evidence="2">Uncharacterized protein</fullName>
    </submittedName>
</protein>
<dbReference type="AlphaFoldDB" id="A0A329SXW1"/>
<dbReference type="EMBL" id="MJFZ01000042">
    <property type="protein sequence ID" value="RAW40738.1"/>
    <property type="molecule type" value="Genomic_DNA"/>
</dbReference>
<dbReference type="VEuPathDB" id="FungiDB:PC110_g3015"/>
<evidence type="ECO:0000313" key="1">
    <source>
        <dbReference type="EMBL" id="KAG2939495.1"/>
    </source>
</evidence>
<reference evidence="2 3" key="1">
    <citation type="submission" date="2018-01" db="EMBL/GenBank/DDBJ databases">
        <title>Draft genome of the strawberry crown rot pathogen Phytophthora cactorum.</title>
        <authorList>
            <person name="Armitage A.D."/>
            <person name="Lysoe E."/>
            <person name="Nellist C.F."/>
            <person name="Harrison R.J."/>
            <person name="Brurberg M.B."/>
        </authorList>
    </citation>
    <scope>NUCLEOTIDE SEQUENCE [LARGE SCALE GENOMIC DNA]</scope>
    <source>
        <strain evidence="2 3">10300</strain>
    </source>
</reference>
<gene>
    <name evidence="2" type="ORF">PC110_g3015</name>
    <name evidence="1" type="ORF">PC117_g10921</name>
</gene>
<sequence>MHGYPSMDLKYCRMANQTLKYLVLIFPPYTYNPSSAAIVNSNLKKDILAIGANVSLKSIPGRW</sequence>
<organism evidence="2 3">
    <name type="scientific">Phytophthora cactorum</name>
    <dbReference type="NCBI Taxonomy" id="29920"/>
    <lineage>
        <taxon>Eukaryota</taxon>
        <taxon>Sar</taxon>
        <taxon>Stramenopiles</taxon>
        <taxon>Oomycota</taxon>
        <taxon>Peronosporomycetes</taxon>
        <taxon>Peronosporales</taxon>
        <taxon>Peronosporaceae</taxon>
        <taxon>Phytophthora</taxon>
    </lineage>
</organism>
<dbReference type="EMBL" id="RCMK01000273">
    <property type="protein sequence ID" value="KAG2939495.1"/>
    <property type="molecule type" value="Genomic_DNA"/>
</dbReference>
<accession>A0A329SXW1</accession>